<evidence type="ECO:0000313" key="2">
    <source>
        <dbReference type="EMBL" id="PVA09980.1"/>
    </source>
</evidence>
<dbReference type="OrthoDB" id="7304934at2"/>
<feature type="signal peptide" evidence="1">
    <location>
        <begin position="1"/>
        <end position="17"/>
    </location>
</feature>
<accession>A0A2T7G6D7</accession>
<name>A0A2T7G6D7_9RHOB</name>
<evidence type="ECO:0000313" key="3">
    <source>
        <dbReference type="Proteomes" id="UP000244446"/>
    </source>
</evidence>
<keyword evidence="1" id="KW-0732">Signal</keyword>
<sequence length="130" mass="14590">MRALLLALCVIAPPVLAADTLSPEEFDAYTRGHTFTYGSQGMPYGTEQYLDNRRVRWSFLDGRCQEGEWYEDGGLICFVYEDEPTPQCWAFRRGAAGLVARFANDPSLEELYEVERSDKPLSCPGPDVGV</sequence>
<dbReference type="RefSeq" id="WP_108692063.1">
    <property type="nucleotide sequence ID" value="NZ_QCYH01000005.1"/>
</dbReference>
<evidence type="ECO:0008006" key="4">
    <source>
        <dbReference type="Google" id="ProtNLM"/>
    </source>
</evidence>
<dbReference type="AlphaFoldDB" id="A0A2T7G6D7"/>
<keyword evidence="3" id="KW-1185">Reference proteome</keyword>
<reference evidence="2 3" key="1">
    <citation type="submission" date="2018-04" db="EMBL/GenBank/DDBJ databases">
        <title>Pelagivirga bohaiensis gen. nov., sp. nov., a bacterium isolated from the Bohai Sea.</title>
        <authorList>
            <person name="Ji X."/>
        </authorList>
    </citation>
    <scope>NUCLEOTIDE SEQUENCE [LARGE SCALE GENOMIC DNA]</scope>
    <source>
        <strain evidence="2 3">BH-SD19</strain>
    </source>
</reference>
<proteinExistence type="predicted"/>
<comment type="caution">
    <text evidence="2">The sequence shown here is derived from an EMBL/GenBank/DDBJ whole genome shotgun (WGS) entry which is preliminary data.</text>
</comment>
<dbReference type="Proteomes" id="UP000244446">
    <property type="component" value="Unassembled WGS sequence"/>
</dbReference>
<protein>
    <recommendedName>
        <fullName evidence="4">DUF995 domain-containing protein</fullName>
    </recommendedName>
</protein>
<feature type="chain" id="PRO_5015630307" description="DUF995 domain-containing protein" evidence="1">
    <location>
        <begin position="18"/>
        <end position="130"/>
    </location>
</feature>
<evidence type="ECO:0000256" key="1">
    <source>
        <dbReference type="SAM" id="SignalP"/>
    </source>
</evidence>
<gene>
    <name evidence="2" type="ORF">DC366_09920</name>
</gene>
<organism evidence="2 3">
    <name type="scientific">Pelagivirga sediminicola</name>
    <dbReference type="NCBI Taxonomy" id="2170575"/>
    <lineage>
        <taxon>Bacteria</taxon>
        <taxon>Pseudomonadati</taxon>
        <taxon>Pseudomonadota</taxon>
        <taxon>Alphaproteobacteria</taxon>
        <taxon>Rhodobacterales</taxon>
        <taxon>Paracoccaceae</taxon>
        <taxon>Pelagivirga</taxon>
    </lineage>
</organism>
<dbReference type="EMBL" id="QCYH01000005">
    <property type="protein sequence ID" value="PVA09980.1"/>
    <property type="molecule type" value="Genomic_DNA"/>
</dbReference>